<dbReference type="RefSeq" id="WP_014226677.1">
    <property type="nucleotide sequence ID" value="NC_016612.1"/>
</dbReference>
<organism evidence="2 3">
    <name type="scientific">Klebsiella michiganensis (strain ATCC 8724 / DSM 4798 / JCM 20051 / NBRC 3318 / NRRL B-199 / KCTC 1686 / BUCSAV 143 / CCM 1901)</name>
    <dbReference type="NCBI Taxonomy" id="1006551"/>
    <lineage>
        <taxon>Bacteria</taxon>
        <taxon>Pseudomonadati</taxon>
        <taxon>Pseudomonadota</taxon>
        <taxon>Gammaproteobacteria</taxon>
        <taxon>Enterobacterales</taxon>
        <taxon>Enterobacteriaceae</taxon>
        <taxon>Klebsiella/Raoultella group</taxon>
        <taxon>Klebsiella</taxon>
    </lineage>
</organism>
<dbReference type="PATRIC" id="fig|1006551.4.peg.348"/>
<evidence type="ECO:0008006" key="4">
    <source>
        <dbReference type="Google" id="ProtNLM"/>
    </source>
</evidence>
<reference evidence="2 3" key="1">
    <citation type="journal article" date="2012" name="J. Bacteriol.">
        <title>Complete genome sequence of Klebsiella oxytoca KCTC 1686, used in production of 2,3-butanediol.</title>
        <authorList>
            <person name="Shin S.H."/>
            <person name="Kim S."/>
            <person name="Kim J.Y."/>
            <person name="Lee S."/>
            <person name="Um Y."/>
            <person name="Oh M.K."/>
            <person name="Kim Y.R."/>
            <person name="Lee J."/>
            <person name="Yang K.S."/>
        </authorList>
    </citation>
    <scope>NUCLEOTIDE SEQUENCE [LARGE SCALE GENOMIC DNA]</scope>
    <source>
        <strain evidence="3">ATCC 8724 / DSM 4798 / JCM 20051 / NBRC 3318 / NRRL B-199 / KCTC 1686</strain>
    </source>
</reference>
<protein>
    <recommendedName>
        <fullName evidence="4">DUF1120 domain-containing protein</fullName>
    </recommendedName>
</protein>
<gene>
    <name evidence="2" type="ordered locus">KOX_01720</name>
</gene>
<dbReference type="EMBL" id="CP003218">
    <property type="protein sequence ID" value="AEX02089.1"/>
    <property type="molecule type" value="Genomic_DNA"/>
</dbReference>
<dbReference type="Pfam" id="PF06551">
    <property type="entry name" value="DUF1120"/>
    <property type="match status" value="1"/>
</dbReference>
<dbReference type="KEGG" id="kox:KOX_01720"/>
<sequence length="246" mass="25381">MKTGMFKYSLLAATMAFSGLTMAVSPSATLLVKGQVSTGTCTATLSTPNIDLGTISTDKLPATGSYFVKDTTTKLVVDCTSPLKYQISMTDNRSDSAVSASDLGNMSSGAATTIMGLGKTADGSKNIGGYFLSFIEDGSNSAVNGSTSLSVTRIGRTTASDSDWKVLPDAAGTNTYHYAMSPLNNAAGGIGNVGYIAFSSTGDAVPGASTSATFALLSRFYLSSELQSITDQEQIDGSVTFNLDYL</sequence>
<evidence type="ECO:0000313" key="3">
    <source>
        <dbReference type="Proteomes" id="UP000007843"/>
    </source>
</evidence>
<dbReference type="AlphaFoldDB" id="A0A0H3H0T9"/>
<name>A0A0H3H0T9_KLEM8</name>
<evidence type="ECO:0000313" key="2">
    <source>
        <dbReference type="EMBL" id="AEX02089.1"/>
    </source>
</evidence>
<dbReference type="Proteomes" id="UP000007843">
    <property type="component" value="Chromosome"/>
</dbReference>
<feature type="signal peptide" evidence="1">
    <location>
        <begin position="1"/>
        <end position="23"/>
    </location>
</feature>
<feature type="chain" id="PRO_5002610429" description="DUF1120 domain-containing protein" evidence="1">
    <location>
        <begin position="24"/>
        <end position="246"/>
    </location>
</feature>
<proteinExistence type="predicted"/>
<keyword evidence="1" id="KW-0732">Signal</keyword>
<dbReference type="InterPro" id="IPR010546">
    <property type="entry name" value="DUF1120"/>
</dbReference>
<dbReference type="HOGENOM" id="CLU_1127906_0_0_6"/>
<evidence type="ECO:0000256" key="1">
    <source>
        <dbReference type="SAM" id="SignalP"/>
    </source>
</evidence>
<accession>A0A0H3H0T9</accession>